<evidence type="ECO:0000256" key="1">
    <source>
        <dbReference type="SAM" id="Phobius"/>
    </source>
</evidence>
<dbReference type="AlphaFoldDB" id="A0A0G0DFT5"/>
<dbReference type="EMBL" id="LBRE01000001">
    <property type="protein sequence ID" value="KKP93084.1"/>
    <property type="molecule type" value="Genomic_DNA"/>
</dbReference>
<feature type="transmembrane region" description="Helical" evidence="1">
    <location>
        <begin position="322"/>
        <end position="344"/>
    </location>
</feature>
<sequence>MSYVVKTYEFLGKLENLFNRKMFKTVFVAVFSMFLFFGVMNVYAQEDNIKITPDWGGAKTFSNNASGVEDGTQDNVTSHLTVEITNVLWTAIMYSDPSITALSASADIPNDMKLGLLGTTDMLIASAYENQPNVNVVAHLQEEWIPGFDESNTGLYAAENVTGYQSLMDTGIAPIWSQMRNMAYVFFVIIMIVVGFMIMFRSKIGGQTLVGIGNTIPSVIISLVLVTFSFAIAGIIIDLGGVTVGLIYTILGDKSHSIQNISGLMSVLFNGLGTQAVDAMKDEWANIVSSVTSPSVGGILKIMNLLGWTVGTGGMAPAVAGVFALLVLLIGIGIVFVGAIKLIITLYKSYFQLLLGVILGPVQIMIGTLPGQDAMRTNWFLGIVRNVLVFPIVYFIINIPIYLTEMSGEMLLSFPSKLTGNDLGDTGTEIGLTSGVVGLLFMFVFRVFVLYYAAQAPKFAEIIVPPVMTNASKASADAMANAKMSLGKIPLIGSLFGK</sequence>
<feature type="transmembrane region" description="Helical" evidence="1">
    <location>
        <begin position="383"/>
        <end position="403"/>
    </location>
</feature>
<comment type="caution">
    <text evidence="2">The sequence shown here is derived from an EMBL/GenBank/DDBJ whole genome shotgun (WGS) entry which is preliminary data.</text>
</comment>
<accession>A0A0G0DFT5</accession>
<keyword evidence="1" id="KW-0812">Transmembrane</keyword>
<dbReference type="Proteomes" id="UP000034140">
    <property type="component" value="Unassembled WGS sequence"/>
</dbReference>
<evidence type="ECO:0000313" key="2">
    <source>
        <dbReference type="EMBL" id="KKP93084.1"/>
    </source>
</evidence>
<reference evidence="2 3" key="1">
    <citation type="journal article" date="2015" name="Nature">
        <title>rRNA introns, odd ribosomes, and small enigmatic genomes across a large radiation of phyla.</title>
        <authorList>
            <person name="Brown C.T."/>
            <person name="Hug L.A."/>
            <person name="Thomas B.C."/>
            <person name="Sharon I."/>
            <person name="Castelle C.J."/>
            <person name="Singh A."/>
            <person name="Wilkins M.J."/>
            <person name="Williams K.H."/>
            <person name="Banfield J.F."/>
        </authorList>
    </citation>
    <scope>NUCLEOTIDE SEQUENCE [LARGE SCALE GENOMIC DNA]</scope>
</reference>
<organism evidence="2 3">
    <name type="scientific">candidate division WS6 bacterium GW2011_GWC1_36_11</name>
    <dbReference type="NCBI Taxonomy" id="1619090"/>
    <lineage>
        <taxon>Bacteria</taxon>
        <taxon>Candidatus Dojkabacteria</taxon>
    </lineage>
</organism>
<feature type="transmembrane region" description="Helical" evidence="1">
    <location>
        <begin position="220"/>
        <end position="251"/>
    </location>
</feature>
<feature type="transmembrane region" description="Helical" evidence="1">
    <location>
        <begin position="350"/>
        <end position="371"/>
    </location>
</feature>
<proteinExistence type="predicted"/>
<keyword evidence="1" id="KW-0472">Membrane</keyword>
<protein>
    <recommendedName>
        <fullName evidence="4">TrbL/VirB6 plasmid conjugal transfer protein</fullName>
    </recommendedName>
</protein>
<feature type="transmembrane region" description="Helical" evidence="1">
    <location>
        <begin position="430"/>
        <end position="453"/>
    </location>
</feature>
<name>A0A0G0DFT5_9BACT</name>
<evidence type="ECO:0000313" key="3">
    <source>
        <dbReference type="Proteomes" id="UP000034140"/>
    </source>
</evidence>
<evidence type="ECO:0008006" key="4">
    <source>
        <dbReference type="Google" id="ProtNLM"/>
    </source>
</evidence>
<gene>
    <name evidence="2" type="ORF">UR96_C0001G0025</name>
</gene>
<feature type="transmembrane region" description="Helical" evidence="1">
    <location>
        <begin position="182"/>
        <end position="200"/>
    </location>
</feature>
<feature type="transmembrane region" description="Helical" evidence="1">
    <location>
        <begin position="22"/>
        <end position="44"/>
    </location>
</feature>
<keyword evidence="1" id="KW-1133">Transmembrane helix</keyword>